<dbReference type="EMBL" id="LKHV01000021">
    <property type="protein sequence ID" value="KRG17268.1"/>
    <property type="molecule type" value="Genomic_DNA"/>
</dbReference>
<dbReference type="STRING" id="437022.CC99x_02487"/>
<dbReference type="InterPro" id="IPR015967">
    <property type="entry name" value="Rcmb_RecR_Znf"/>
</dbReference>
<comment type="function">
    <text evidence="7">May play a role in DNA repair. It seems to be involved in an RecBC-independent recombinational process of DNA repair. It may act with RecF and RecO.</text>
</comment>
<keyword evidence="3 7" id="KW-0863">Zinc-finger</keyword>
<dbReference type="Gene3D" id="3.40.1360.10">
    <property type="match status" value="1"/>
</dbReference>
<dbReference type="InterPro" id="IPR034137">
    <property type="entry name" value="TOPRIM_RecR"/>
</dbReference>
<accession>A0A0Q9YJR6</accession>
<comment type="similarity">
    <text evidence="7">Belongs to the RecR family.</text>
</comment>
<dbReference type="GO" id="GO:0008270">
    <property type="term" value="F:zinc ion binding"/>
    <property type="evidence" value="ECO:0007669"/>
    <property type="project" value="UniProtKB-KW"/>
</dbReference>
<evidence type="ECO:0000259" key="8">
    <source>
        <dbReference type="PROSITE" id="PS50880"/>
    </source>
</evidence>
<evidence type="ECO:0000313" key="9">
    <source>
        <dbReference type="EMBL" id="KRG17268.1"/>
    </source>
</evidence>
<keyword evidence="6 7" id="KW-0234">DNA repair</keyword>
<dbReference type="Gene3D" id="1.10.8.420">
    <property type="entry name" value="RecR Domain 1"/>
    <property type="match status" value="1"/>
</dbReference>
<comment type="caution">
    <text evidence="9">The sequence shown here is derived from an EMBL/GenBank/DDBJ whole genome shotgun (WGS) entry which is preliminary data.</text>
</comment>
<evidence type="ECO:0000256" key="6">
    <source>
        <dbReference type="ARBA" id="ARBA00023204"/>
    </source>
</evidence>
<dbReference type="RefSeq" id="WP_200953513.1">
    <property type="nucleotide sequence ID" value="NZ_LKHV02000001.1"/>
</dbReference>
<proteinExistence type="inferred from homology"/>
<dbReference type="PATRIC" id="fig|1590042.3.peg.2552"/>
<dbReference type="Gene3D" id="6.10.250.240">
    <property type="match status" value="1"/>
</dbReference>
<dbReference type="CDD" id="cd01025">
    <property type="entry name" value="TOPRIM_recR"/>
    <property type="match status" value="1"/>
</dbReference>
<reference evidence="9" key="1">
    <citation type="submission" date="2015-09" db="EMBL/GenBank/DDBJ databases">
        <title>Draft Genome Sequences of Two Novel Amoeba-resistant Intranuclear Bacteria, Candidatus Berkiella cookevillensis and Candidatus Berkiella aquae.</title>
        <authorList>
            <person name="Mehari Y.T."/>
            <person name="Arivett B.A."/>
            <person name="Farone A.L."/>
            <person name="Gunderson J.H."/>
            <person name="Farone M.B."/>
        </authorList>
    </citation>
    <scope>NUCLEOTIDE SEQUENCE [LARGE SCALE GENOMIC DNA]</scope>
    <source>
        <strain evidence="9">CC99</strain>
    </source>
</reference>
<evidence type="ECO:0000256" key="1">
    <source>
        <dbReference type="ARBA" id="ARBA00022723"/>
    </source>
</evidence>
<dbReference type="GO" id="GO:0006310">
    <property type="term" value="P:DNA recombination"/>
    <property type="evidence" value="ECO:0007669"/>
    <property type="project" value="UniProtKB-UniRule"/>
</dbReference>
<dbReference type="PANTHER" id="PTHR30446:SF0">
    <property type="entry name" value="RECOMBINATION PROTEIN RECR"/>
    <property type="match status" value="1"/>
</dbReference>
<dbReference type="Pfam" id="PF13662">
    <property type="entry name" value="Toprim_4"/>
    <property type="match status" value="1"/>
</dbReference>
<keyword evidence="4 7" id="KW-0862">Zinc</keyword>
<name>A0A0Q9YJR6_9GAMM</name>
<dbReference type="Pfam" id="PF21175">
    <property type="entry name" value="RecR_C"/>
    <property type="match status" value="1"/>
</dbReference>
<protein>
    <recommendedName>
        <fullName evidence="7">Recombination protein RecR</fullName>
    </recommendedName>
</protein>
<dbReference type="PROSITE" id="PS50880">
    <property type="entry name" value="TOPRIM"/>
    <property type="match status" value="1"/>
</dbReference>
<dbReference type="PANTHER" id="PTHR30446">
    <property type="entry name" value="RECOMBINATION PROTEIN RECR"/>
    <property type="match status" value="1"/>
</dbReference>
<keyword evidence="2 7" id="KW-0227">DNA damage</keyword>
<sequence length="198" mass="21844">MILSPLIQELVDALRTLPGVGPKSAQRMAFFVLTQAQEKGHYLGHILQKAIRQVKTCQRCRMLCETDVCSICKHVQRDKSIVCVVESPANVIAIENAGMYQGLYFVLSGHLSPIDGIGPEEIGIEQFIQRIEDEEVREVVLALSATVEGEATAYYLVELIKKRGLKATRIAHGIPLGGELEYVDEGTLAKALLDRTNI</sequence>
<dbReference type="InterPro" id="IPR000093">
    <property type="entry name" value="DNA_Rcmb_RecR"/>
</dbReference>
<evidence type="ECO:0000256" key="4">
    <source>
        <dbReference type="ARBA" id="ARBA00022833"/>
    </source>
</evidence>
<evidence type="ECO:0000256" key="7">
    <source>
        <dbReference type="HAMAP-Rule" id="MF_00017"/>
    </source>
</evidence>
<dbReference type="InterPro" id="IPR006171">
    <property type="entry name" value="TOPRIM_dom"/>
</dbReference>
<dbReference type="GO" id="GO:0003677">
    <property type="term" value="F:DNA binding"/>
    <property type="evidence" value="ECO:0007669"/>
    <property type="project" value="UniProtKB-UniRule"/>
</dbReference>
<organism evidence="9">
    <name type="scientific">Candidatus Berkiella cookevillensis</name>
    <dbReference type="NCBI Taxonomy" id="437022"/>
    <lineage>
        <taxon>Bacteria</taxon>
        <taxon>Pseudomonadati</taxon>
        <taxon>Pseudomonadota</taxon>
        <taxon>Gammaproteobacteria</taxon>
        <taxon>Candidatus Berkiellales</taxon>
        <taxon>Candidatus Berkiellaceae</taxon>
        <taxon>Candidatus Berkiella</taxon>
    </lineage>
</organism>
<dbReference type="PROSITE" id="PS01300">
    <property type="entry name" value="RECR"/>
    <property type="match status" value="1"/>
</dbReference>
<dbReference type="HAMAP" id="MF_00017">
    <property type="entry name" value="RecR"/>
    <property type="match status" value="1"/>
</dbReference>
<evidence type="ECO:0000256" key="3">
    <source>
        <dbReference type="ARBA" id="ARBA00022771"/>
    </source>
</evidence>
<dbReference type="Pfam" id="PF02132">
    <property type="entry name" value="RecR_ZnF"/>
    <property type="match status" value="1"/>
</dbReference>
<evidence type="ECO:0000256" key="5">
    <source>
        <dbReference type="ARBA" id="ARBA00023172"/>
    </source>
</evidence>
<dbReference type="GO" id="GO:0006281">
    <property type="term" value="P:DNA repair"/>
    <property type="evidence" value="ECO:0007669"/>
    <property type="project" value="UniProtKB-UniRule"/>
</dbReference>
<dbReference type="NCBIfam" id="TIGR00615">
    <property type="entry name" value="recR"/>
    <property type="match status" value="1"/>
</dbReference>
<evidence type="ECO:0000256" key="2">
    <source>
        <dbReference type="ARBA" id="ARBA00022763"/>
    </source>
</evidence>
<dbReference type="Pfam" id="PF21176">
    <property type="entry name" value="RecR_HhH"/>
    <property type="match status" value="1"/>
</dbReference>
<keyword evidence="5 7" id="KW-0233">DNA recombination</keyword>
<dbReference type="SMART" id="SM00493">
    <property type="entry name" value="TOPRIM"/>
    <property type="match status" value="1"/>
</dbReference>
<feature type="domain" description="Toprim" evidence="8">
    <location>
        <begin position="80"/>
        <end position="175"/>
    </location>
</feature>
<dbReference type="AlphaFoldDB" id="A0A0Q9YJR6"/>
<keyword evidence="1 7" id="KW-0479">Metal-binding</keyword>
<feature type="zinc finger region" description="C4-type" evidence="7">
    <location>
        <begin position="57"/>
        <end position="72"/>
    </location>
</feature>
<gene>
    <name evidence="7 9" type="primary">recR</name>
    <name evidence="9" type="ORF">CC99x_02487</name>
</gene>
<dbReference type="SUPFAM" id="SSF111304">
    <property type="entry name" value="Recombination protein RecR"/>
    <property type="match status" value="1"/>
</dbReference>
<dbReference type="InterPro" id="IPR023627">
    <property type="entry name" value="Rcmb_RecR"/>
</dbReference>